<dbReference type="AlphaFoldDB" id="A0A923I9S6"/>
<evidence type="ECO:0000256" key="3">
    <source>
        <dbReference type="ARBA" id="ARBA00022763"/>
    </source>
</evidence>
<organism evidence="11 12">
    <name type="scientific">Anaerofilum hominis</name>
    <dbReference type="NCBI Taxonomy" id="2763016"/>
    <lineage>
        <taxon>Bacteria</taxon>
        <taxon>Bacillati</taxon>
        <taxon>Bacillota</taxon>
        <taxon>Clostridia</taxon>
        <taxon>Eubacteriales</taxon>
        <taxon>Oscillospiraceae</taxon>
        <taxon>Anaerofilum</taxon>
    </lineage>
</organism>
<dbReference type="GO" id="GO:0006281">
    <property type="term" value="P:DNA repair"/>
    <property type="evidence" value="ECO:0007669"/>
    <property type="project" value="UniProtKB-KW"/>
</dbReference>
<feature type="domain" description="UvrD-like helicase C-terminal" evidence="10">
    <location>
        <begin position="259"/>
        <end position="546"/>
    </location>
</feature>
<name>A0A923I9S6_9FIRM</name>
<proteinExistence type="predicted"/>
<dbReference type="GO" id="GO:0006310">
    <property type="term" value="P:DNA recombination"/>
    <property type="evidence" value="ECO:0007669"/>
    <property type="project" value="TreeGrafter"/>
</dbReference>
<evidence type="ECO:0000256" key="6">
    <source>
        <dbReference type="ARBA" id="ARBA00022839"/>
    </source>
</evidence>
<keyword evidence="9" id="KW-0234">DNA repair</keyword>
<dbReference type="Pfam" id="PF21445">
    <property type="entry name" value="ADDB_N"/>
    <property type="match status" value="1"/>
</dbReference>
<dbReference type="SUPFAM" id="SSF52540">
    <property type="entry name" value="P-loop containing nucleoside triphosphate hydrolases"/>
    <property type="match status" value="1"/>
</dbReference>
<evidence type="ECO:0000313" key="12">
    <source>
        <dbReference type="Proteomes" id="UP000659630"/>
    </source>
</evidence>
<keyword evidence="5" id="KW-0347">Helicase</keyword>
<dbReference type="PANTHER" id="PTHR30591:SF1">
    <property type="entry name" value="RECBCD ENZYME SUBUNIT RECC"/>
    <property type="match status" value="1"/>
</dbReference>
<evidence type="ECO:0000256" key="2">
    <source>
        <dbReference type="ARBA" id="ARBA00022741"/>
    </source>
</evidence>
<dbReference type="InterPro" id="IPR038726">
    <property type="entry name" value="PDDEXK_AddAB-type"/>
</dbReference>
<protein>
    <submittedName>
        <fullName evidence="11">PD-(D/E)XK nuclease family protein</fullName>
    </submittedName>
</protein>
<dbReference type="Gene3D" id="3.90.320.10">
    <property type="match status" value="1"/>
</dbReference>
<dbReference type="PANTHER" id="PTHR30591">
    <property type="entry name" value="RECBCD ENZYME SUBUNIT RECC"/>
    <property type="match status" value="1"/>
</dbReference>
<evidence type="ECO:0000256" key="1">
    <source>
        <dbReference type="ARBA" id="ARBA00022722"/>
    </source>
</evidence>
<evidence type="ECO:0000256" key="5">
    <source>
        <dbReference type="ARBA" id="ARBA00022806"/>
    </source>
</evidence>
<dbReference type="InterPro" id="IPR049035">
    <property type="entry name" value="ADDB_N"/>
</dbReference>
<dbReference type="GO" id="GO:0005524">
    <property type="term" value="F:ATP binding"/>
    <property type="evidence" value="ECO:0007669"/>
    <property type="project" value="UniProtKB-KW"/>
</dbReference>
<keyword evidence="2" id="KW-0547">Nucleotide-binding</keyword>
<keyword evidence="1" id="KW-0540">Nuclease</keyword>
<evidence type="ECO:0000256" key="7">
    <source>
        <dbReference type="ARBA" id="ARBA00022840"/>
    </source>
</evidence>
<evidence type="ECO:0000313" key="11">
    <source>
        <dbReference type="EMBL" id="MBC5581441.1"/>
    </source>
</evidence>
<dbReference type="Proteomes" id="UP000659630">
    <property type="component" value="Unassembled WGS sequence"/>
</dbReference>
<keyword evidence="12" id="KW-1185">Reference proteome</keyword>
<dbReference type="InterPro" id="IPR011604">
    <property type="entry name" value="PDDEXK-like_dom_sf"/>
</dbReference>
<dbReference type="Pfam" id="PF12705">
    <property type="entry name" value="PDDEXK_1"/>
    <property type="match status" value="1"/>
</dbReference>
<dbReference type="EMBL" id="JACONZ010000002">
    <property type="protein sequence ID" value="MBC5581441.1"/>
    <property type="molecule type" value="Genomic_DNA"/>
</dbReference>
<dbReference type="GO" id="GO:0004527">
    <property type="term" value="F:exonuclease activity"/>
    <property type="evidence" value="ECO:0007669"/>
    <property type="project" value="UniProtKB-KW"/>
</dbReference>
<comment type="caution">
    <text evidence="11">The sequence shown here is derived from an EMBL/GenBank/DDBJ whole genome shotgun (WGS) entry which is preliminary data.</text>
</comment>
<dbReference type="PROSITE" id="PS51217">
    <property type="entry name" value="UVRD_HELICASE_CTER"/>
    <property type="match status" value="1"/>
</dbReference>
<dbReference type="InterPro" id="IPR014017">
    <property type="entry name" value="DNA_helicase_UvrD-like_C"/>
</dbReference>
<keyword evidence="4" id="KW-0378">Hydrolase</keyword>
<accession>A0A923I9S6</accession>
<dbReference type="RefSeq" id="WP_186887794.1">
    <property type="nucleotide sequence ID" value="NZ_JACONZ010000002.1"/>
</dbReference>
<reference evidence="11" key="1">
    <citation type="submission" date="2020-08" db="EMBL/GenBank/DDBJ databases">
        <title>Genome public.</title>
        <authorList>
            <person name="Liu C."/>
            <person name="Sun Q."/>
        </authorList>
    </citation>
    <scope>NUCLEOTIDE SEQUENCE</scope>
    <source>
        <strain evidence="11">BX8</strain>
    </source>
</reference>
<evidence type="ECO:0000259" key="10">
    <source>
        <dbReference type="PROSITE" id="PS51217"/>
    </source>
</evidence>
<evidence type="ECO:0000256" key="9">
    <source>
        <dbReference type="ARBA" id="ARBA00023204"/>
    </source>
</evidence>
<sequence>MLQLILGTGGSGKTTELLQRVQQRAGQGKRCLYLVPEQFSQTAELLLYDALGDRLSAFAEAVSFRTLAERIERECGGQALPTLTDAGRCVFVRRAITSLGEEVRYYRRHRHNTAFLAECAAAIGELKTAGASSGLLADAAARAGSEKLAELSLIYAATEAAMEGKAIDPSDRVSRAAEQLLPGLFADVWFYVDDFDGFTAPQYALLRRLMPWAEGVTVTLCCDGLSDAEGGFGLFSPVKKTAQRLIRLAKAEGETVETPTVLRGNRRAARPGLAAVELLLTGAADDGPLPAEGVTLDRPATREEECARVAAAIRALAESGTRYSEIAVVCRLLEDFRAPLQAALARQQIPFFFDRSVTAEYTAPVAFLRAALGLARGGVSTRYLLALLKTGLCGVPVEAVSALENYAFTWQPSAAAWREPFTLNPAGLGRELRPEDEAELELAETARQAVMGPVLDFLEHVKNPTGLSLSRRLYLLLAAFDAPAQLSATAAALRAAGEEEAADDALRMWDVAMEDLDEMARLLGEDRVAPGEYDELLVLLVRSAEVGRVPRTMDSVLVTAADRMRLTSPQHVFVLGLTEGDFPKQVGASGLLTHADRELLVGEGIEMPGGFENRVLQEQMFFYRALTAPREGLWLTAPQTVNGEPKSLSAPAAALAQRLCPPAPAPGVDQLCAAPPAALAGYAARYRQDDPVTAALARALQGQPEQAALLAVLERAARPRRFGVEDTAVLRRLLGGRMSLSPTRVERYYSCSYAYFLEYVLRLRVRRKAELSPIESGSFVHYVLENALRRTGASFLDKTEEELSALSDELCDEYVRSNIPAAVSEGKRFGYLVSRIKENTARLLCFMQREQRQSGFHPEAFELPIAPESGVKPLSLVTPDGDRVQVVGKVDRVDTMQREGVTYLRVVDYKTGGKEFSLDDVWCGLNLQMLLYLFSLCADSGGPFAGAVPAGVLYLSADPPPPLLDRQEAASYEPLYRVDGLVLDDDMVLRAMDHEGSGAFIPVGRTSTGRLRKSKKLADLEKLGRIERRIEDLVREMAAGLYVGGVDARPLVKQNSRPCDWCDYRSICRHVDGRNERQIAAPKDAFEAQEGKEGNAGA</sequence>
<gene>
    <name evidence="11" type="ORF">H8S23_07945</name>
</gene>
<evidence type="ECO:0000256" key="4">
    <source>
        <dbReference type="ARBA" id="ARBA00022801"/>
    </source>
</evidence>
<keyword evidence="8" id="KW-0238">DNA-binding</keyword>
<keyword evidence="7" id="KW-0067">ATP-binding</keyword>
<dbReference type="Gene3D" id="3.40.50.300">
    <property type="entry name" value="P-loop containing nucleotide triphosphate hydrolases"/>
    <property type="match status" value="4"/>
</dbReference>
<evidence type="ECO:0000256" key="8">
    <source>
        <dbReference type="ARBA" id="ARBA00023125"/>
    </source>
</evidence>
<keyword evidence="3" id="KW-0227">DNA damage</keyword>
<dbReference type="GO" id="GO:0004386">
    <property type="term" value="F:helicase activity"/>
    <property type="evidence" value="ECO:0007669"/>
    <property type="project" value="UniProtKB-KW"/>
</dbReference>
<keyword evidence="6" id="KW-0269">Exonuclease</keyword>
<dbReference type="GO" id="GO:0003677">
    <property type="term" value="F:DNA binding"/>
    <property type="evidence" value="ECO:0007669"/>
    <property type="project" value="UniProtKB-KW"/>
</dbReference>
<dbReference type="InterPro" id="IPR027417">
    <property type="entry name" value="P-loop_NTPase"/>
</dbReference>